<evidence type="ECO:0000256" key="1">
    <source>
        <dbReference type="SAM" id="Phobius"/>
    </source>
</evidence>
<organism evidence="3 4">
    <name type="scientific">Niveispirillum lacus</name>
    <dbReference type="NCBI Taxonomy" id="1981099"/>
    <lineage>
        <taxon>Bacteria</taxon>
        <taxon>Pseudomonadati</taxon>
        <taxon>Pseudomonadota</taxon>
        <taxon>Alphaproteobacteria</taxon>
        <taxon>Rhodospirillales</taxon>
        <taxon>Azospirillaceae</taxon>
        <taxon>Niveispirillum</taxon>
    </lineage>
</organism>
<dbReference type="Proteomes" id="UP000216998">
    <property type="component" value="Unassembled WGS sequence"/>
</dbReference>
<proteinExistence type="predicted"/>
<dbReference type="PANTHER" id="PTHR43081:SF1">
    <property type="entry name" value="ADENYLATE CYCLASE, TERMINAL-DIFFERENTIATION SPECIFIC"/>
    <property type="match status" value="1"/>
</dbReference>
<feature type="transmembrane region" description="Helical" evidence="1">
    <location>
        <begin position="33"/>
        <end position="49"/>
    </location>
</feature>
<dbReference type="CDD" id="cd07302">
    <property type="entry name" value="CHD"/>
    <property type="match status" value="1"/>
</dbReference>
<reference evidence="3 4" key="1">
    <citation type="submission" date="2017-07" db="EMBL/GenBank/DDBJ databases">
        <title>Niveispirillum cyanobacteriorum sp. nov., isolated from cyanobacterial aggregates in a eutrophic lake.</title>
        <authorList>
            <person name="Cai H."/>
        </authorList>
    </citation>
    <scope>NUCLEOTIDE SEQUENCE [LARGE SCALE GENOMIC DNA]</scope>
    <source>
        <strain evidence="4">TH1-14</strain>
    </source>
</reference>
<keyword evidence="1" id="KW-1133">Transmembrane helix</keyword>
<feature type="transmembrane region" description="Helical" evidence="1">
    <location>
        <begin position="55"/>
        <end position="72"/>
    </location>
</feature>
<evidence type="ECO:0000313" key="4">
    <source>
        <dbReference type="Proteomes" id="UP000216998"/>
    </source>
</evidence>
<dbReference type="InterPro" id="IPR001054">
    <property type="entry name" value="A/G_cyclase"/>
</dbReference>
<feature type="transmembrane region" description="Helical" evidence="1">
    <location>
        <begin position="132"/>
        <end position="149"/>
    </location>
</feature>
<dbReference type="GO" id="GO:0004016">
    <property type="term" value="F:adenylate cyclase activity"/>
    <property type="evidence" value="ECO:0007669"/>
    <property type="project" value="UniProtKB-ARBA"/>
</dbReference>
<feature type="transmembrane region" description="Helical" evidence="1">
    <location>
        <begin position="92"/>
        <end position="112"/>
    </location>
</feature>
<dbReference type="Pfam" id="PF00211">
    <property type="entry name" value="Guanylate_cyc"/>
    <property type="match status" value="1"/>
</dbReference>
<keyword evidence="4" id="KW-1185">Reference proteome</keyword>
<dbReference type="PROSITE" id="PS50125">
    <property type="entry name" value="GUANYLATE_CYCLASE_2"/>
    <property type="match status" value="1"/>
</dbReference>
<comment type="caution">
    <text evidence="3">The sequence shown here is derived from an EMBL/GenBank/DDBJ whole genome shotgun (WGS) entry which is preliminary data.</text>
</comment>
<keyword evidence="1" id="KW-0472">Membrane</keyword>
<dbReference type="OrthoDB" id="9768499at2"/>
<sequence>MRRPSAMVPFSDEAALDRGSAPWRERTRTPHRWMIVLLIGATLGFPIAHWAGVSLPISMVFGACIGGLCLAFKHRLLLPGLRTRIGDLPRGFGLPALYLTHGGLIIMGIALAHIINATTGLDVDDGSPNIDFFQIFSYSAASVVLLLLLDQSRSLIGNPVFFALITGRYSRPVEEQRLFLQVDMANSTALAARLGDREAMRVVGRFLYALGEPVRRHGGVIDKYVGDQAIISWRLSARRPQVPALSCALSIRRALTGLDREMGVGLGFRIALHAGPVIVAQVGDERKEITYFGDTINSLARLDGVAKDLGRDIILTDAALAACLALPGMQPTPLGPVTLRGRDAPIWVLGLPPYCTSTP</sequence>
<dbReference type="PANTHER" id="PTHR43081">
    <property type="entry name" value="ADENYLATE CYCLASE, TERMINAL-DIFFERENTIATION SPECIFIC-RELATED"/>
    <property type="match status" value="1"/>
</dbReference>
<evidence type="ECO:0000259" key="2">
    <source>
        <dbReference type="PROSITE" id="PS50125"/>
    </source>
</evidence>
<dbReference type="EMBL" id="NOXU01000032">
    <property type="protein sequence ID" value="OYQ31749.1"/>
    <property type="molecule type" value="Genomic_DNA"/>
</dbReference>
<dbReference type="InterPro" id="IPR050697">
    <property type="entry name" value="Adenylyl/Guanylyl_Cyclase_3/4"/>
</dbReference>
<protein>
    <recommendedName>
        <fullName evidence="2">Guanylate cyclase domain-containing protein</fullName>
    </recommendedName>
</protein>
<dbReference type="InterPro" id="IPR029787">
    <property type="entry name" value="Nucleotide_cyclase"/>
</dbReference>
<dbReference type="AlphaFoldDB" id="A0A255YRB9"/>
<dbReference type="Gene3D" id="3.30.70.1230">
    <property type="entry name" value="Nucleotide cyclase"/>
    <property type="match status" value="1"/>
</dbReference>
<dbReference type="GO" id="GO:0035556">
    <property type="term" value="P:intracellular signal transduction"/>
    <property type="evidence" value="ECO:0007669"/>
    <property type="project" value="InterPro"/>
</dbReference>
<accession>A0A255YRB9</accession>
<dbReference type="GO" id="GO:0009190">
    <property type="term" value="P:cyclic nucleotide biosynthetic process"/>
    <property type="evidence" value="ECO:0007669"/>
    <property type="project" value="InterPro"/>
</dbReference>
<dbReference type="SUPFAM" id="SSF55073">
    <property type="entry name" value="Nucleotide cyclase"/>
    <property type="match status" value="1"/>
</dbReference>
<feature type="domain" description="Guanylate cyclase" evidence="2">
    <location>
        <begin position="178"/>
        <end position="303"/>
    </location>
</feature>
<evidence type="ECO:0000313" key="3">
    <source>
        <dbReference type="EMBL" id="OYQ31749.1"/>
    </source>
</evidence>
<name>A0A255YRB9_9PROT</name>
<keyword evidence="1" id="KW-0812">Transmembrane</keyword>
<gene>
    <name evidence="3" type="ORF">CHU95_21710</name>
</gene>